<feature type="region of interest" description="Disordered" evidence="1">
    <location>
        <begin position="49"/>
        <end position="82"/>
    </location>
</feature>
<keyword evidence="2" id="KW-0472">Membrane</keyword>
<protein>
    <recommendedName>
        <fullName evidence="4">DUF7732 domain-containing protein</fullName>
    </recommendedName>
</protein>
<evidence type="ECO:0000313" key="6">
    <source>
        <dbReference type="Proteomes" id="UP001610335"/>
    </source>
</evidence>
<feature type="compositionally biased region" description="Acidic residues" evidence="1">
    <location>
        <begin position="61"/>
        <end position="73"/>
    </location>
</feature>
<feature type="transmembrane region" description="Helical" evidence="2">
    <location>
        <begin position="345"/>
        <end position="364"/>
    </location>
</feature>
<name>A0ABR4J1K9_9EURO</name>
<sequence>MAFGFRIATLLLAIFLILGVLSAEITSRTDVSFTALVSRSSSDTLKTLWKRRRGGGSGSDSDSDSDSGSDSDDSSSGGDSGGWYTCYREENITREAHNDGSYGDYYSLGNGSENSTAGGYTPEGSGSRPRWDNSSGSWVALSSWEPSYLDDPEYISYLGGAAVPYLAGETSPNGMTAEEFTDLPYEPDLSQIPSDLLCQVPNSSFAYRYEAEFNWTSLSLEQGAENYGEYVTRFVPVYCCCARYTLCGCDDFHRNSSFVAKMLEEAGIGQSPRNTSGVCSIELEGETTILVGGTLTNGSTKADQTVEYLTETVSTTVSTTCLAGTGGADEASGGRVYGPSGTAVVVAWVATLGAGVLFGMCLVLL</sequence>
<feature type="signal peptide" evidence="3">
    <location>
        <begin position="1"/>
        <end position="22"/>
    </location>
</feature>
<dbReference type="InterPro" id="IPR056634">
    <property type="entry name" value="DUF7732"/>
</dbReference>
<keyword evidence="2" id="KW-1133">Transmembrane helix</keyword>
<keyword evidence="6" id="KW-1185">Reference proteome</keyword>
<gene>
    <name evidence="5" type="ORF">BDW59DRAFT_168904</name>
</gene>
<keyword evidence="2" id="KW-0812">Transmembrane</keyword>
<evidence type="ECO:0000256" key="2">
    <source>
        <dbReference type="SAM" id="Phobius"/>
    </source>
</evidence>
<accession>A0ABR4J1K9</accession>
<dbReference type="EMBL" id="JBFXLS010000003">
    <property type="protein sequence ID" value="KAL2833865.1"/>
    <property type="molecule type" value="Genomic_DNA"/>
</dbReference>
<organism evidence="5 6">
    <name type="scientific">Aspergillus cavernicola</name>
    <dbReference type="NCBI Taxonomy" id="176166"/>
    <lineage>
        <taxon>Eukaryota</taxon>
        <taxon>Fungi</taxon>
        <taxon>Dikarya</taxon>
        <taxon>Ascomycota</taxon>
        <taxon>Pezizomycotina</taxon>
        <taxon>Eurotiomycetes</taxon>
        <taxon>Eurotiomycetidae</taxon>
        <taxon>Eurotiales</taxon>
        <taxon>Aspergillaceae</taxon>
        <taxon>Aspergillus</taxon>
        <taxon>Aspergillus subgen. Nidulantes</taxon>
    </lineage>
</organism>
<dbReference type="Proteomes" id="UP001610335">
    <property type="component" value="Unassembled WGS sequence"/>
</dbReference>
<dbReference type="PANTHER" id="PTHR42091:SF1">
    <property type="entry name" value="CONSERVED GLYCINE-RICH PROTEIN (AFU_ORTHOLOGUE AFUA_7G02440)"/>
    <property type="match status" value="1"/>
</dbReference>
<comment type="caution">
    <text evidence="5">The sequence shown here is derived from an EMBL/GenBank/DDBJ whole genome shotgun (WGS) entry which is preliminary data.</text>
</comment>
<reference evidence="5 6" key="1">
    <citation type="submission" date="2024-07" db="EMBL/GenBank/DDBJ databases">
        <title>Section-level genome sequencing and comparative genomics of Aspergillus sections Usti and Cavernicolus.</title>
        <authorList>
            <consortium name="Lawrence Berkeley National Laboratory"/>
            <person name="Nybo J.L."/>
            <person name="Vesth T.C."/>
            <person name="Theobald S."/>
            <person name="Frisvad J.C."/>
            <person name="Larsen T.O."/>
            <person name="Kjaerboelling I."/>
            <person name="Rothschild-Mancinelli K."/>
            <person name="Lyhne E.K."/>
            <person name="Kogle M.E."/>
            <person name="Barry K."/>
            <person name="Clum A."/>
            <person name="Na H."/>
            <person name="Ledsgaard L."/>
            <person name="Lin J."/>
            <person name="Lipzen A."/>
            <person name="Kuo A."/>
            <person name="Riley R."/>
            <person name="Mondo S."/>
            <person name="LaButti K."/>
            <person name="Haridas S."/>
            <person name="Pangalinan J."/>
            <person name="Salamov A.A."/>
            <person name="Simmons B.A."/>
            <person name="Magnuson J.K."/>
            <person name="Chen J."/>
            <person name="Drula E."/>
            <person name="Henrissat B."/>
            <person name="Wiebenga A."/>
            <person name="Lubbers R.J."/>
            <person name="Gomes A.C."/>
            <person name="Makela M.R."/>
            <person name="Stajich J."/>
            <person name="Grigoriev I.V."/>
            <person name="Mortensen U.H."/>
            <person name="De vries R.P."/>
            <person name="Baker S.E."/>
            <person name="Andersen M.R."/>
        </authorList>
    </citation>
    <scope>NUCLEOTIDE SEQUENCE [LARGE SCALE GENOMIC DNA]</scope>
    <source>
        <strain evidence="5 6">CBS 600.67</strain>
    </source>
</reference>
<evidence type="ECO:0000259" key="4">
    <source>
        <dbReference type="Pfam" id="PF24866"/>
    </source>
</evidence>
<evidence type="ECO:0000256" key="1">
    <source>
        <dbReference type="SAM" id="MobiDB-lite"/>
    </source>
</evidence>
<feature type="domain" description="DUF7732" evidence="4">
    <location>
        <begin position="157"/>
        <end position="298"/>
    </location>
</feature>
<proteinExistence type="predicted"/>
<dbReference type="Pfam" id="PF24866">
    <property type="entry name" value="DUF7732"/>
    <property type="match status" value="1"/>
</dbReference>
<dbReference type="PANTHER" id="PTHR42091">
    <property type="entry name" value="CONSERVED GLYCINE-RICH PROTEIN (AFU_ORTHOLOGUE AFUA_7G02440)"/>
    <property type="match status" value="1"/>
</dbReference>
<evidence type="ECO:0000256" key="3">
    <source>
        <dbReference type="SAM" id="SignalP"/>
    </source>
</evidence>
<keyword evidence="3" id="KW-0732">Signal</keyword>
<feature type="chain" id="PRO_5045993338" description="DUF7732 domain-containing protein" evidence="3">
    <location>
        <begin position="23"/>
        <end position="365"/>
    </location>
</feature>
<evidence type="ECO:0000313" key="5">
    <source>
        <dbReference type="EMBL" id="KAL2833865.1"/>
    </source>
</evidence>